<organism evidence="1 2">
    <name type="scientific">Atta colombica</name>
    <dbReference type="NCBI Taxonomy" id="520822"/>
    <lineage>
        <taxon>Eukaryota</taxon>
        <taxon>Metazoa</taxon>
        <taxon>Ecdysozoa</taxon>
        <taxon>Arthropoda</taxon>
        <taxon>Hexapoda</taxon>
        <taxon>Insecta</taxon>
        <taxon>Pterygota</taxon>
        <taxon>Neoptera</taxon>
        <taxon>Endopterygota</taxon>
        <taxon>Hymenoptera</taxon>
        <taxon>Apocrita</taxon>
        <taxon>Aculeata</taxon>
        <taxon>Formicoidea</taxon>
        <taxon>Formicidae</taxon>
        <taxon>Myrmicinae</taxon>
        <taxon>Atta</taxon>
    </lineage>
</organism>
<accession>A0A195BNN1</accession>
<proteinExistence type="predicted"/>
<gene>
    <name evidence="1" type="ORF">ALC53_03766</name>
</gene>
<evidence type="ECO:0000313" key="2">
    <source>
        <dbReference type="Proteomes" id="UP000078540"/>
    </source>
</evidence>
<keyword evidence="2" id="KW-1185">Reference proteome</keyword>
<sequence length="110" mass="12747">MVQKLKLAILSKGLHLSHLYASLRRPSLVLKPNEIEVRLDSNVHTVRHYQSSRGAIFARIAGPRRNIELALWIRYQEKETEVLVEPAGVRTVFYCGVIEPTERRRKCGRR</sequence>
<dbReference type="EMBL" id="KQ976438">
    <property type="protein sequence ID" value="KYM86843.1"/>
    <property type="molecule type" value="Genomic_DNA"/>
</dbReference>
<dbReference type="Proteomes" id="UP000078540">
    <property type="component" value="Unassembled WGS sequence"/>
</dbReference>
<protein>
    <submittedName>
        <fullName evidence="1">Uncharacterized protein</fullName>
    </submittedName>
</protein>
<name>A0A195BNN1_9HYME</name>
<evidence type="ECO:0000313" key="1">
    <source>
        <dbReference type="EMBL" id="KYM86843.1"/>
    </source>
</evidence>
<reference evidence="1 2" key="1">
    <citation type="submission" date="2015-09" db="EMBL/GenBank/DDBJ databases">
        <title>Atta colombica WGS genome.</title>
        <authorList>
            <person name="Nygaard S."/>
            <person name="Hu H."/>
            <person name="Boomsma J."/>
            <person name="Zhang G."/>
        </authorList>
    </citation>
    <scope>NUCLEOTIDE SEQUENCE [LARGE SCALE GENOMIC DNA]</scope>
    <source>
        <strain evidence="1">Treedump-2</strain>
        <tissue evidence="1">Whole body</tissue>
    </source>
</reference>
<dbReference type="AlphaFoldDB" id="A0A195BNN1"/>